<proteinExistence type="predicted"/>
<feature type="modified residue" description="4-aspartylphosphate" evidence="5">
    <location>
        <position position="57"/>
    </location>
</feature>
<accession>N1UTZ5</accession>
<name>N1UTZ5_9MICC</name>
<dbReference type="EMBL" id="ANPE02000259">
    <property type="protein sequence ID" value="EMY32540.1"/>
    <property type="molecule type" value="Genomic_DNA"/>
</dbReference>
<evidence type="ECO:0000256" key="3">
    <source>
        <dbReference type="ARBA" id="ARBA00023125"/>
    </source>
</evidence>
<evidence type="ECO:0000259" key="7">
    <source>
        <dbReference type="PROSITE" id="PS50110"/>
    </source>
</evidence>
<dbReference type="GO" id="GO:0006355">
    <property type="term" value="P:regulation of DNA-templated transcription"/>
    <property type="evidence" value="ECO:0007669"/>
    <property type="project" value="InterPro"/>
</dbReference>
<dbReference type="CDD" id="cd06170">
    <property type="entry name" value="LuxR_C_like"/>
    <property type="match status" value="1"/>
</dbReference>
<gene>
    <name evidence="8" type="ORF">D477_019643</name>
</gene>
<dbReference type="RefSeq" id="WP_005273820.1">
    <property type="nucleotide sequence ID" value="NZ_ANPE02000259.1"/>
</dbReference>
<evidence type="ECO:0000256" key="2">
    <source>
        <dbReference type="ARBA" id="ARBA00023015"/>
    </source>
</evidence>
<dbReference type="PANTHER" id="PTHR43214:SF24">
    <property type="entry name" value="TRANSCRIPTIONAL REGULATORY PROTEIN NARL-RELATED"/>
    <property type="match status" value="1"/>
</dbReference>
<dbReference type="OrthoDB" id="9808843at2"/>
<dbReference type="InterPro" id="IPR001789">
    <property type="entry name" value="Sig_transdc_resp-reg_receiver"/>
</dbReference>
<dbReference type="SUPFAM" id="SSF52172">
    <property type="entry name" value="CheY-like"/>
    <property type="match status" value="1"/>
</dbReference>
<dbReference type="InterPro" id="IPR011006">
    <property type="entry name" value="CheY-like_superfamily"/>
</dbReference>
<keyword evidence="3" id="KW-0238">DNA-binding</keyword>
<keyword evidence="2" id="KW-0805">Transcription regulation</keyword>
<dbReference type="GO" id="GO:0000160">
    <property type="term" value="P:phosphorelay signal transduction system"/>
    <property type="evidence" value="ECO:0007669"/>
    <property type="project" value="InterPro"/>
</dbReference>
<keyword evidence="4" id="KW-0804">Transcription</keyword>
<dbReference type="Pfam" id="PF00196">
    <property type="entry name" value="GerE"/>
    <property type="match status" value="1"/>
</dbReference>
<dbReference type="Gene3D" id="3.40.50.2300">
    <property type="match status" value="1"/>
</dbReference>
<organism evidence="8 9">
    <name type="scientific">Arthrobacter crystallopoietes BAB-32</name>
    <dbReference type="NCBI Taxonomy" id="1246476"/>
    <lineage>
        <taxon>Bacteria</taxon>
        <taxon>Bacillati</taxon>
        <taxon>Actinomycetota</taxon>
        <taxon>Actinomycetes</taxon>
        <taxon>Micrococcales</taxon>
        <taxon>Micrococcaceae</taxon>
        <taxon>Crystallibacter</taxon>
    </lineage>
</organism>
<dbReference type="CDD" id="cd17535">
    <property type="entry name" value="REC_NarL-like"/>
    <property type="match status" value="1"/>
</dbReference>
<dbReference type="InterPro" id="IPR039420">
    <property type="entry name" value="WalR-like"/>
</dbReference>
<reference evidence="8 9" key="1">
    <citation type="journal article" date="2013" name="Genome Announc.">
        <title>Draft Genome Sequence of Arthrobacter crystallopoietes Strain BAB-32, Revealing Genes for Bioremediation.</title>
        <authorList>
            <person name="Joshi M.N."/>
            <person name="Pandit A.S."/>
            <person name="Sharma A."/>
            <person name="Pandya R.V."/>
            <person name="Desai S.M."/>
            <person name="Saxena A.K."/>
            <person name="Bagatharia S.B."/>
        </authorList>
    </citation>
    <scope>NUCLEOTIDE SEQUENCE [LARGE SCALE GENOMIC DNA]</scope>
    <source>
        <strain evidence="8 9">BAB-32</strain>
    </source>
</reference>
<dbReference type="SUPFAM" id="SSF46894">
    <property type="entry name" value="C-terminal effector domain of the bipartite response regulators"/>
    <property type="match status" value="1"/>
</dbReference>
<dbReference type="PROSITE" id="PS50110">
    <property type="entry name" value="RESPONSE_REGULATORY"/>
    <property type="match status" value="1"/>
</dbReference>
<comment type="caution">
    <text evidence="8">The sequence shown here is derived from an EMBL/GenBank/DDBJ whole genome shotgun (WGS) entry which is preliminary data.</text>
</comment>
<evidence type="ECO:0000256" key="1">
    <source>
        <dbReference type="ARBA" id="ARBA00022553"/>
    </source>
</evidence>
<evidence type="ECO:0000313" key="8">
    <source>
        <dbReference type="EMBL" id="EMY32540.1"/>
    </source>
</evidence>
<evidence type="ECO:0000256" key="4">
    <source>
        <dbReference type="ARBA" id="ARBA00023163"/>
    </source>
</evidence>
<dbReference type="SMART" id="SM00421">
    <property type="entry name" value="HTH_LUXR"/>
    <property type="match status" value="1"/>
</dbReference>
<protein>
    <submittedName>
        <fullName evidence="8">LuxR family transcriptional regulator</fullName>
    </submittedName>
</protein>
<feature type="domain" description="HTH luxR-type" evidence="6">
    <location>
        <begin position="154"/>
        <end position="219"/>
    </location>
</feature>
<evidence type="ECO:0000259" key="6">
    <source>
        <dbReference type="PROSITE" id="PS50043"/>
    </source>
</evidence>
<dbReference type="InterPro" id="IPR000792">
    <property type="entry name" value="Tscrpt_reg_LuxR_C"/>
</dbReference>
<dbReference type="PANTHER" id="PTHR43214">
    <property type="entry name" value="TWO-COMPONENT RESPONSE REGULATOR"/>
    <property type="match status" value="1"/>
</dbReference>
<dbReference type="SMART" id="SM00448">
    <property type="entry name" value="REC"/>
    <property type="match status" value="1"/>
</dbReference>
<dbReference type="PROSITE" id="PS00622">
    <property type="entry name" value="HTH_LUXR_1"/>
    <property type="match status" value="1"/>
</dbReference>
<dbReference type="PROSITE" id="PS50043">
    <property type="entry name" value="HTH_LUXR_2"/>
    <property type="match status" value="1"/>
</dbReference>
<dbReference type="GO" id="GO:0003677">
    <property type="term" value="F:DNA binding"/>
    <property type="evidence" value="ECO:0007669"/>
    <property type="project" value="UniProtKB-KW"/>
</dbReference>
<feature type="domain" description="Response regulatory" evidence="7">
    <location>
        <begin position="6"/>
        <end position="126"/>
    </location>
</feature>
<dbReference type="Proteomes" id="UP000010729">
    <property type="component" value="Unassembled WGS sequence"/>
</dbReference>
<keyword evidence="9" id="KW-1185">Reference proteome</keyword>
<evidence type="ECO:0000256" key="5">
    <source>
        <dbReference type="PROSITE-ProRule" id="PRU00169"/>
    </source>
</evidence>
<dbReference type="InterPro" id="IPR058245">
    <property type="entry name" value="NreC/VraR/RcsB-like_REC"/>
</dbReference>
<sequence>MSEPIRILLADDEPLIRSGLAAILSLEEDLAVVGEAGDGAEVWTQVRKLEPDVVMMDVRMPRMDGIEATAQLVANTGRLNRAPRILILTTFESDDYVYDALKAGADGFLLKRARPDELVRTVRAVAAGESIVFPAKLRELVADRQDSRQPGQPDLVATAGLSSRESEVLQHLAHGRNNQEIAQQMFLGVETVKSHIGSILAKLGVRDRTQAVIAAYESGFIRPGK</sequence>
<dbReference type="Pfam" id="PF00072">
    <property type="entry name" value="Response_reg"/>
    <property type="match status" value="1"/>
</dbReference>
<evidence type="ECO:0000313" key="9">
    <source>
        <dbReference type="Proteomes" id="UP000010729"/>
    </source>
</evidence>
<dbReference type="InterPro" id="IPR016032">
    <property type="entry name" value="Sig_transdc_resp-reg_C-effctor"/>
</dbReference>
<keyword evidence="1 5" id="KW-0597">Phosphoprotein</keyword>
<dbReference type="AlphaFoldDB" id="N1UTZ5"/>
<dbReference type="PRINTS" id="PR00038">
    <property type="entry name" value="HTHLUXR"/>
</dbReference>